<proteinExistence type="predicted"/>
<evidence type="ECO:0000313" key="1">
    <source>
        <dbReference type="EMBL" id="KKL75124.1"/>
    </source>
</evidence>
<reference evidence="1" key="1">
    <citation type="journal article" date="2015" name="Nature">
        <title>Complex archaea that bridge the gap between prokaryotes and eukaryotes.</title>
        <authorList>
            <person name="Spang A."/>
            <person name="Saw J.H."/>
            <person name="Jorgensen S.L."/>
            <person name="Zaremba-Niedzwiedzka K."/>
            <person name="Martijn J."/>
            <person name="Lind A.E."/>
            <person name="van Eijk R."/>
            <person name="Schleper C."/>
            <person name="Guy L."/>
            <person name="Ettema T.J."/>
        </authorList>
    </citation>
    <scope>NUCLEOTIDE SEQUENCE</scope>
</reference>
<dbReference type="EMBL" id="LAZR01024439">
    <property type="protein sequence ID" value="KKL75124.1"/>
    <property type="molecule type" value="Genomic_DNA"/>
</dbReference>
<comment type="caution">
    <text evidence="1">The sequence shown here is derived from an EMBL/GenBank/DDBJ whole genome shotgun (WGS) entry which is preliminary data.</text>
</comment>
<sequence>MPHWTLAQCAEISLRAQRQVDAEYREADWPVAEAPKVSPAVVRIVLTEAGRALAEMRATMKRPCLYRCPKCGTEEKFEMGALDHQGMRIVTCGNGCTDDDGWRTVMTLMEREGEDG</sequence>
<accession>A0A0F9EM45</accession>
<dbReference type="AlphaFoldDB" id="A0A0F9EM45"/>
<organism evidence="1">
    <name type="scientific">marine sediment metagenome</name>
    <dbReference type="NCBI Taxonomy" id="412755"/>
    <lineage>
        <taxon>unclassified sequences</taxon>
        <taxon>metagenomes</taxon>
        <taxon>ecological metagenomes</taxon>
    </lineage>
</organism>
<gene>
    <name evidence="1" type="ORF">LCGC14_2058020</name>
</gene>
<name>A0A0F9EM45_9ZZZZ</name>
<protein>
    <submittedName>
        <fullName evidence="1">Uncharacterized protein</fullName>
    </submittedName>
</protein>